<accession>A0ABW3QQE2</accession>
<keyword evidence="3" id="KW-1185">Reference proteome</keyword>
<evidence type="ECO:0000313" key="3">
    <source>
        <dbReference type="Proteomes" id="UP001597168"/>
    </source>
</evidence>
<feature type="chain" id="PRO_5045851041" evidence="1">
    <location>
        <begin position="20"/>
        <end position="116"/>
    </location>
</feature>
<dbReference type="Pfam" id="PF03995">
    <property type="entry name" value="Inhibitor_I36"/>
    <property type="match status" value="1"/>
</dbReference>
<proteinExistence type="predicted"/>
<name>A0ABW3QQE2_9PSEU</name>
<organism evidence="2 3">
    <name type="scientific">Saccharothrix hoggarensis</name>
    <dbReference type="NCBI Taxonomy" id="913853"/>
    <lineage>
        <taxon>Bacteria</taxon>
        <taxon>Bacillati</taxon>
        <taxon>Actinomycetota</taxon>
        <taxon>Actinomycetes</taxon>
        <taxon>Pseudonocardiales</taxon>
        <taxon>Pseudonocardiaceae</taxon>
        <taxon>Saccharothrix</taxon>
    </lineage>
</organism>
<sequence>MAKLLTAVGLCAAATVAPAATATASTGAAWDCTDNYICFFKGADGTGERCQYSKSHPRANEICSWGLVNAHSVRNRSNDRVHYYAEHNYRSRIGSTVAGDQGNLAGTYTIRSLKFG</sequence>
<dbReference type="EMBL" id="JBHTLK010000025">
    <property type="protein sequence ID" value="MFD1147022.1"/>
    <property type="molecule type" value="Genomic_DNA"/>
</dbReference>
<reference evidence="3" key="1">
    <citation type="journal article" date="2019" name="Int. J. Syst. Evol. Microbiol.">
        <title>The Global Catalogue of Microorganisms (GCM) 10K type strain sequencing project: providing services to taxonomists for standard genome sequencing and annotation.</title>
        <authorList>
            <consortium name="The Broad Institute Genomics Platform"/>
            <consortium name="The Broad Institute Genome Sequencing Center for Infectious Disease"/>
            <person name="Wu L."/>
            <person name="Ma J."/>
        </authorList>
    </citation>
    <scope>NUCLEOTIDE SEQUENCE [LARGE SCALE GENOMIC DNA]</scope>
    <source>
        <strain evidence="3">CCUG 60214</strain>
    </source>
</reference>
<evidence type="ECO:0000256" key="1">
    <source>
        <dbReference type="SAM" id="SignalP"/>
    </source>
</evidence>
<keyword evidence="1" id="KW-0732">Signal</keyword>
<comment type="caution">
    <text evidence="2">The sequence shown here is derived from an EMBL/GenBank/DDBJ whole genome shotgun (WGS) entry which is preliminary data.</text>
</comment>
<protein>
    <submittedName>
        <fullName evidence="2">Peptidase inhibitor family I36 protein</fullName>
    </submittedName>
</protein>
<gene>
    <name evidence="2" type="ORF">ACFQ3T_07785</name>
</gene>
<evidence type="ECO:0000313" key="2">
    <source>
        <dbReference type="EMBL" id="MFD1147022.1"/>
    </source>
</evidence>
<dbReference type="Proteomes" id="UP001597168">
    <property type="component" value="Unassembled WGS sequence"/>
</dbReference>
<feature type="signal peptide" evidence="1">
    <location>
        <begin position="1"/>
        <end position="19"/>
    </location>
</feature>
<dbReference type="RefSeq" id="WP_380721762.1">
    <property type="nucleotide sequence ID" value="NZ_JBHTLK010000025.1"/>
</dbReference>